<protein>
    <submittedName>
        <fullName evidence="2">Uncharacterized protein</fullName>
    </submittedName>
</protein>
<gene>
    <name evidence="2" type="ORF">I6M88_20135</name>
</gene>
<dbReference type="Proteomes" id="UP000746649">
    <property type="component" value="Unassembled WGS sequence"/>
</dbReference>
<comment type="caution">
    <text evidence="2">The sequence shown here is derived from an EMBL/GenBank/DDBJ whole genome shotgun (WGS) entry which is preliminary data.</text>
</comment>
<accession>A0ABS0ZWS4</accession>
<dbReference type="RefSeq" id="WP_200035912.1">
    <property type="nucleotide sequence ID" value="NZ_JADWND010000013.1"/>
</dbReference>
<keyword evidence="1" id="KW-1133">Transmembrane helix</keyword>
<feature type="transmembrane region" description="Helical" evidence="1">
    <location>
        <begin position="7"/>
        <end position="28"/>
    </location>
</feature>
<sequence>MKFKFGLNLPWGIYLSILVLLTIATYIWDNVDSTDTKDLIKYICLILTLSIVQGALLIRMSKFEIYKNILNALWNIETAATFLYGMYVVLEYSNAPSQIKLPFAQWSADNREIFTLSIIFFSVICVARAGYSVAEIFKAPIMKTLPIELSTLKKTIIESKKIKRHSGKRRKK</sequence>
<evidence type="ECO:0000256" key="1">
    <source>
        <dbReference type="SAM" id="Phobius"/>
    </source>
</evidence>
<keyword evidence="1" id="KW-0472">Membrane</keyword>
<feature type="transmembrane region" description="Helical" evidence="1">
    <location>
        <begin position="72"/>
        <end position="93"/>
    </location>
</feature>
<keyword evidence="3" id="KW-1185">Reference proteome</keyword>
<keyword evidence="1" id="KW-0812">Transmembrane</keyword>
<feature type="transmembrane region" description="Helical" evidence="1">
    <location>
        <begin position="40"/>
        <end position="60"/>
    </location>
</feature>
<feature type="transmembrane region" description="Helical" evidence="1">
    <location>
        <begin position="113"/>
        <end position="134"/>
    </location>
</feature>
<evidence type="ECO:0000313" key="2">
    <source>
        <dbReference type="EMBL" id="MBJ8383263.1"/>
    </source>
</evidence>
<reference evidence="2 3" key="1">
    <citation type="submission" date="2020-11" db="EMBL/GenBank/DDBJ databases">
        <title>Enhanced detection system for hospital associated transmission using whole genome sequencing surveillance.</title>
        <authorList>
            <person name="Harrison L.H."/>
            <person name="Van Tyne D."/>
            <person name="Marsh J.W."/>
            <person name="Griffith M.P."/>
            <person name="Snyder D.J."/>
            <person name="Cooper V.S."/>
            <person name="Mustapha M."/>
        </authorList>
    </citation>
    <scope>NUCLEOTIDE SEQUENCE [LARGE SCALE GENOMIC DNA]</scope>
    <source>
        <strain evidence="2 3">CB00117</strain>
    </source>
</reference>
<dbReference type="EMBL" id="JADWND010000013">
    <property type="protein sequence ID" value="MBJ8383263.1"/>
    <property type="molecule type" value="Genomic_DNA"/>
</dbReference>
<proteinExistence type="predicted"/>
<name>A0ABS0ZWS4_9ENTR</name>
<organism evidence="2 3">
    <name type="scientific">Citrobacter sedlakii</name>
    <dbReference type="NCBI Taxonomy" id="67826"/>
    <lineage>
        <taxon>Bacteria</taxon>
        <taxon>Pseudomonadati</taxon>
        <taxon>Pseudomonadota</taxon>
        <taxon>Gammaproteobacteria</taxon>
        <taxon>Enterobacterales</taxon>
        <taxon>Enterobacteriaceae</taxon>
        <taxon>Citrobacter</taxon>
        <taxon>Citrobacter freundii complex</taxon>
    </lineage>
</organism>
<evidence type="ECO:0000313" key="3">
    <source>
        <dbReference type="Proteomes" id="UP000746649"/>
    </source>
</evidence>